<organism evidence="1 2">
    <name type="scientific">Imshaugia aleurites</name>
    <dbReference type="NCBI Taxonomy" id="172621"/>
    <lineage>
        <taxon>Eukaryota</taxon>
        <taxon>Fungi</taxon>
        <taxon>Dikarya</taxon>
        <taxon>Ascomycota</taxon>
        <taxon>Pezizomycotina</taxon>
        <taxon>Lecanoromycetes</taxon>
        <taxon>OSLEUM clade</taxon>
        <taxon>Lecanoromycetidae</taxon>
        <taxon>Lecanorales</taxon>
        <taxon>Lecanorineae</taxon>
        <taxon>Parmeliaceae</taxon>
        <taxon>Imshaugia</taxon>
    </lineage>
</organism>
<accession>A0A8H3IQ72</accession>
<reference evidence="1" key="1">
    <citation type="submission" date="2021-03" db="EMBL/GenBank/DDBJ databases">
        <authorList>
            <person name="Tagirdzhanova G."/>
        </authorList>
    </citation>
    <scope>NUCLEOTIDE SEQUENCE</scope>
</reference>
<dbReference type="Proteomes" id="UP000664534">
    <property type="component" value="Unassembled WGS sequence"/>
</dbReference>
<evidence type="ECO:0000313" key="2">
    <source>
        <dbReference type="Proteomes" id="UP000664534"/>
    </source>
</evidence>
<name>A0A8H3IQ72_9LECA</name>
<gene>
    <name evidence="1" type="ORF">IMSHALPRED_005906</name>
</gene>
<comment type="caution">
    <text evidence="1">The sequence shown here is derived from an EMBL/GenBank/DDBJ whole genome shotgun (WGS) entry which is preliminary data.</text>
</comment>
<evidence type="ECO:0000313" key="1">
    <source>
        <dbReference type="EMBL" id="CAF9923360.1"/>
    </source>
</evidence>
<dbReference type="AlphaFoldDB" id="A0A8H3IQ72"/>
<keyword evidence="2" id="KW-1185">Reference proteome</keyword>
<dbReference type="EMBL" id="CAJPDT010000033">
    <property type="protein sequence ID" value="CAF9923360.1"/>
    <property type="molecule type" value="Genomic_DNA"/>
</dbReference>
<dbReference type="OrthoDB" id="3439027at2759"/>
<proteinExistence type="predicted"/>
<protein>
    <submittedName>
        <fullName evidence="1">Uncharacterized protein</fullName>
    </submittedName>
</protein>
<sequence>MRTLRKRHSWPPLRKPRAFYLDEAIDQDPFAYFISPADERDVFVNSHLGADIEKKKRPRSLSPFRRNSFTLLSAATAATSPTAKLKRWIERMELQCFRRSPSSIEQLVPSPDPPKLPEIAQTVSPPLRGRRNVRISSSNRVTPYTRSRPRRPRVWREPSKDIWSVAEEGEEIGLGILL</sequence>